<dbReference type="AlphaFoldDB" id="A0A913WV61"/>
<dbReference type="GO" id="GO:0042754">
    <property type="term" value="P:negative regulation of circadian rhythm"/>
    <property type="evidence" value="ECO:0007669"/>
    <property type="project" value="InterPro"/>
</dbReference>
<dbReference type="KEGG" id="epa:110233630"/>
<accession>A0A913WV61</accession>
<feature type="region of interest" description="Disordered" evidence="2">
    <location>
        <begin position="58"/>
        <end position="101"/>
    </location>
</feature>
<name>A0A913WV61_EXADI</name>
<dbReference type="InterPro" id="IPR031602">
    <property type="entry name" value="CIPC"/>
</dbReference>
<dbReference type="Proteomes" id="UP000887567">
    <property type="component" value="Unplaced"/>
</dbReference>
<feature type="compositionally biased region" description="Basic residues" evidence="2">
    <location>
        <begin position="65"/>
        <end position="96"/>
    </location>
</feature>
<evidence type="ECO:0000256" key="2">
    <source>
        <dbReference type="SAM" id="MobiDB-lite"/>
    </source>
</evidence>
<dbReference type="RefSeq" id="XP_020894599.1">
    <property type="nucleotide sequence ID" value="XM_021038940.2"/>
</dbReference>
<feature type="coiled-coil region" evidence="1">
    <location>
        <begin position="121"/>
        <end position="155"/>
    </location>
</feature>
<dbReference type="GO" id="GO:0045892">
    <property type="term" value="P:negative regulation of DNA-templated transcription"/>
    <property type="evidence" value="ECO:0007669"/>
    <property type="project" value="InterPro"/>
</dbReference>
<dbReference type="PANTHER" id="PTHR34648">
    <property type="entry name" value="CLOCK-INTERACTING PACEMAKER"/>
    <property type="match status" value="1"/>
</dbReference>
<dbReference type="EnsemblMetazoa" id="XM_021038940.2">
    <property type="protein sequence ID" value="XP_020894599.1"/>
    <property type="gene ID" value="LOC110233630"/>
</dbReference>
<dbReference type="OrthoDB" id="5984883at2759"/>
<protein>
    <submittedName>
        <fullName evidence="3">Uncharacterized protein</fullName>
    </submittedName>
</protein>
<evidence type="ECO:0000256" key="1">
    <source>
        <dbReference type="SAM" id="Coils"/>
    </source>
</evidence>
<evidence type="ECO:0000313" key="4">
    <source>
        <dbReference type="Proteomes" id="UP000887567"/>
    </source>
</evidence>
<dbReference type="GO" id="GO:0005634">
    <property type="term" value="C:nucleus"/>
    <property type="evidence" value="ECO:0007669"/>
    <property type="project" value="TreeGrafter"/>
</dbReference>
<keyword evidence="4" id="KW-1185">Reference proteome</keyword>
<sequence>MSEEIFHDGIGKAPVLTCKRNGHIQHLKEKESDMNDRTEQEWIPVDGFPNSFRRGHEVGATSSGIKRHKSNHHDHGKHYHKQSHHHHHHHHHHKRSSGISHMNSDQKRFCKTASALKQAGLLELTLQTAQLIQENENLQKEIDSLQQQTLEFSKSLQVQLEEKVNKAKPQNGFT</sequence>
<organism evidence="3 4">
    <name type="scientific">Exaiptasia diaphana</name>
    <name type="common">Tropical sea anemone</name>
    <name type="synonym">Aiptasia pulchella</name>
    <dbReference type="NCBI Taxonomy" id="2652724"/>
    <lineage>
        <taxon>Eukaryota</taxon>
        <taxon>Metazoa</taxon>
        <taxon>Cnidaria</taxon>
        <taxon>Anthozoa</taxon>
        <taxon>Hexacorallia</taxon>
        <taxon>Actiniaria</taxon>
        <taxon>Aiptasiidae</taxon>
        <taxon>Exaiptasia</taxon>
    </lineage>
</organism>
<dbReference type="Pfam" id="PF15800">
    <property type="entry name" value="CiPC"/>
    <property type="match status" value="1"/>
</dbReference>
<reference evidence="3" key="1">
    <citation type="submission" date="2022-11" db="UniProtKB">
        <authorList>
            <consortium name="EnsemblMetazoa"/>
        </authorList>
    </citation>
    <scope>IDENTIFICATION</scope>
</reference>
<keyword evidence="1" id="KW-0175">Coiled coil</keyword>
<dbReference type="GeneID" id="110233630"/>
<dbReference type="PANTHER" id="PTHR34648:SF1">
    <property type="entry name" value="CLOCK-INTERACTING PACEMAKER"/>
    <property type="match status" value="1"/>
</dbReference>
<proteinExistence type="predicted"/>
<evidence type="ECO:0000313" key="3">
    <source>
        <dbReference type="EnsemblMetazoa" id="XP_020894599.1"/>
    </source>
</evidence>